<reference evidence="3 4" key="1">
    <citation type="journal article" date="2014" name="Genome Announc.">
        <title>Trypanosoma cruzi Clone Dm28c Draft Genome Sequence.</title>
        <authorList>
            <person name="Grisard E.C."/>
            <person name="Teixeira S.M."/>
            <person name="de Almeida L.G."/>
            <person name="Stoco P.H."/>
            <person name="Gerber A.L."/>
            <person name="Talavera-Lopez C."/>
            <person name="Lima O.C."/>
            <person name="Andersson B."/>
            <person name="de Vasconcelos A.T."/>
        </authorList>
    </citation>
    <scope>NUCLEOTIDE SEQUENCE [LARGE SCALE GENOMIC DNA]</scope>
    <source>
        <strain evidence="3 4">Dm28c</strain>
    </source>
</reference>
<feature type="compositionally biased region" description="Basic and acidic residues" evidence="1">
    <location>
        <begin position="1"/>
        <end position="17"/>
    </location>
</feature>
<feature type="region of interest" description="Disordered" evidence="1">
    <location>
        <begin position="47"/>
        <end position="110"/>
    </location>
</feature>
<feature type="region of interest" description="Disordered" evidence="1">
    <location>
        <begin position="1"/>
        <end position="34"/>
    </location>
</feature>
<evidence type="ECO:0000256" key="1">
    <source>
        <dbReference type="SAM" id="MobiDB-lite"/>
    </source>
</evidence>
<organism evidence="3 4">
    <name type="scientific">Trypanosoma cruzi Dm28c</name>
    <dbReference type="NCBI Taxonomy" id="1416333"/>
    <lineage>
        <taxon>Eukaryota</taxon>
        <taxon>Discoba</taxon>
        <taxon>Euglenozoa</taxon>
        <taxon>Kinetoplastea</taxon>
        <taxon>Metakinetoplastina</taxon>
        <taxon>Trypanosomatida</taxon>
        <taxon>Trypanosomatidae</taxon>
        <taxon>Trypanosoma</taxon>
        <taxon>Schizotrypanum</taxon>
    </lineage>
</organism>
<keyword evidence="2" id="KW-0472">Membrane</keyword>
<protein>
    <submittedName>
        <fullName evidence="3">Uncharacterized protein</fullName>
    </submittedName>
</protein>
<feature type="region of interest" description="Disordered" evidence="1">
    <location>
        <begin position="224"/>
        <end position="252"/>
    </location>
</feature>
<dbReference type="Proteomes" id="UP000017861">
    <property type="component" value="Unassembled WGS sequence"/>
</dbReference>
<proteinExistence type="predicted"/>
<feature type="compositionally biased region" description="Basic residues" evidence="1">
    <location>
        <begin position="18"/>
        <end position="29"/>
    </location>
</feature>
<accession>V5BJL4</accession>
<evidence type="ECO:0000256" key="2">
    <source>
        <dbReference type="SAM" id="Phobius"/>
    </source>
</evidence>
<dbReference type="VEuPathDB" id="TriTrypDB:TCDM_07179"/>
<evidence type="ECO:0000313" key="3">
    <source>
        <dbReference type="EMBL" id="ESS64663.1"/>
    </source>
</evidence>
<gene>
    <name evidence="3" type="ORF">TCDM_07179</name>
</gene>
<dbReference type="AlphaFoldDB" id="V5BJL4"/>
<comment type="caution">
    <text evidence="3">The sequence shown here is derived from an EMBL/GenBank/DDBJ whole genome shotgun (WGS) entry which is preliminary data.</text>
</comment>
<feature type="transmembrane region" description="Helical" evidence="2">
    <location>
        <begin position="113"/>
        <end position="137"/>
    </location>
</feature>
<evidence type="ECO:0000313" key="4">
    <source>
        <dbReference type="Proteomes" id="UP000017861"/>
    </source>
</evidence>
<dbReference type="EMBL" id="AYLP01000083">
    <property type="protein sequence ID" value="ESS64663.1"/>
    <property type="molecule type" value="Genomic_DNA"/>
</dbReference>
<keyword evidence="2" id="KW-0812">Transmembrane</keyword>
<keyword evidence="2" id="KW-1133">Transmembrane helix</keyword>
<sequence>MNRREKTATTTAKETRKKERKKKRKKKVHQNVMSLLAIKENAYQKRKKKIWTQTKEAAEQKHAHAHNKSQQQLQKRNNAKRKQQQVTGPKRDGEVRTKKKKKGGGGERRGKQVVLPSSLLCFRCSFFVCFVCCFSFSGLSFILFYFIYSFIYLFFFFTRDLCGVDMALMTSAGVCAGGGGERRAELLPLPFLPSACSPSSTLVPPLRGENMNRTGRLWSDGVRGKNKTKKEWGEGRGAAGDVTTGVTEELGR</sequence>
<name>V5BJL4_TRYCR</name>